<name>A0A0B7AH63_9EUPU</name>
<gene>
    <name evidence="1" type="primary">ORF118248</name>
</gene>
<evidence type="ECO:0000313" key="1">
    <source>
        <dbReference type="EMBL" id="CEK79932.1"/>
    </source>
</evidence>
<dbReference type="EMBL" id="HACG01033067">
    <property type="protein sequence ID" value="CEK79932.1"/>
    <property type="molecule type" value="Transcribed_RNA"/>
</dbReference>
<accession>A0A0B7AH63</accession>
<dbReference type="AlphaFoldDB" id="A0A0B7AH63"/>
<feature type="non-terminal residue" evidence="1">
    <location>
        <position position="1"/>
    </location>
</feature>
<proteinExistence type="predicted"/>
<organism evidence="1">
    <name type="scientific">Arion vulgaris</name>
    <dbReference type="NCBI Taxonomy" id="1028688"/>
    <lineage>
        <taxon>Eukaryota</taxon>
        <taxon>Metazoa</taxon>
        <taxon>Spiralia</taxon>
        <taxon>Lophotrochozoa</taxon>
        <taxon>Mollusca</taxon>
        <taxon>Gastropoda</taxon>
        <taxon>Heterobranchia</taxon>
        <taxon>Euthyneura</taxon>
        <taxon>Panpulmonata</taxon>
        <taxon>Eupulmonata</taxon>
        <taxon>Stylommatophora</taxon>
        <taxon>Helicina</taxon>
        <taxon>Arionoidea</taxon>
        <taxon>Arionidae</taxon>
        <taxon>Arion</taxon>
    </lineage>
</organism>
<reference evidence="1" key="1">
    <citation type="submission" date="2014-12" db="EMBL/GenBank/DDBJ databases">
        <title>Insight into the proteome of Arion vulgaris.</title>
        <authorList>
            <person name="Aradska J."/>
            <person name="Bulat T."/>
            <person name="Smidak R."/>
            <person name="Sarate P."/>
            <person name="Gangsoo J."/>
            <person name="Sialana F."/>
            <person name="Bilban M."/>
            <person name="Lubec G."/>
        </authorList>
    </citation>
    <scope>NUCLEOTIDE SEQUENCE</scope>
    <source>
        <tissue evidence="1">Skin</tissue>
    </source>
</reference>
<feature type="non-terminal residue" evidence="1">
    <location>
        <position position="134"/>
    </location>
</feature>
<protein>
    <submittedName>
        <fullName evidence="1">Uncharacterized protein</fullName>
    </submittedName>
</protein>
<sequence length="134" mass="15115">IGPTLPIDLNCPSTEKNKIQRQGRITRSLINSHSLSMTRSLTRSRSTQKQRKYSKISCELSTPSHTTLRYNKANTYIENSTSKVDGIHEIVNSDSAVQPEHVTLHKESDKFSVSTRENSDLLKKITTKDSKSKV</sequence>